<dbReference type="Proteomes" id="UP001521785">
    <property type="component" value="Unassembled WGS sequence"/>
</dbReference>
<accession>A0ABR3RDT6</accession>
<evidence type="ECO:0000313" key="1">
    <source>
        <dbReference type="EMBL" id="KAL1602606.1"/>
    </source>
</evidence>
<name>A0ABR3RDT6_9PLEO</name>
<gene>
    <name evidence="1" type="ORF">SLS60_006022</name>
</gene>
<protein>
    <submittedName>
        <fullName evidence="1">Uncharacterized protein</fullName>
    </submittedName>
</protein>
<comment type="caution">
    <text evidence="1">The sequence shown here is derived from an EMBL/GenBank/DDBJ whole genome shotgun (WGS) entry which is preliminary data.</text>
</comment>
<dbReference type="EMBL" id="JAKJXO020000007">
    <property type="protein sequence ID" value="KAL1602606.1"/>
    <property type="molecule type" value="Genomic_DNA"/>
</dbReference>
<organism evidence="1 2">
    <name type="scientific">Paraconiothyrium brasiliense</name>
    <dbReference type="NCBI Taxonomy" id="300254"/>
    <lineage>
        <taxon>Eukaryota</taxon>
        <taxon>Fungi</taxon>
        <taxon>Dikarya</taxon>
        <taxon>Ascomycota</taxon>
        <taxon>Pezizomycotina</taxon>
        <taxon>Dothideomycetes</taxon>
        <taxon>Pleosporomycetidae</taxon>
        <taxon>Pleosporales</taxon>
        <taxon>Massarineae</taxon>
        <taxon>Didymosphaeriaceae</taxon>
        <taxon>Paraconiothyrium</taxon>
    </lineage>
</organism>
<sequence length="193" mass="21857">MILCPAAPSPEVYCKDLRIFNVAPANWVGENFDQYSNAIIAQYTFNNNNAYFIVYEDNAGPKTTMKYGWIKSDYVGDYLKGEWEHYKKVTNKDNNGEARSFEHDRTIDSLRAIANEYVENQLAQPITDGSAIDKLAADREKIRILSTQLNDLMGENVLAIKVRADERTVDAAVIEIDVTEPRAGETDVSFNNY</sequence>
<proteinExistence type="predicted"/>
<keyword evidence="2" id="KW-1185">Reference proteome</keyword>
<evidence type="ECO:0000313" key="2">
    <source>
        <dbReference type="Proteomes" id="UP001521785"/>
    </source>
</evidence>
<reference evidence="1 2" key="1">
    <citation type="submission" date="2024-02" db="EMBL/GenBank/DDBJ databases">
        <title>De novo assembly and annotation of 12 fungi associated with fruit tree decline syndrome in Ontario, Canada.</title>
        <authorList>
            <person name="Sulman M."/>
            <person name="Ellouze W."/>
            <person name="Ilyukhin E."/>
        </authorList>
    </citation>
    <scope>NUCLEOTIDE SEQUENCE [LARGE SCALE GENOMIC DNA]</scope>
    <source>
        <strain evidence="1 2">M42-189</strain>
    </source>
</reference>